<evidence type="ECO:0000313" key="1">
    <source>
        <dbReference type="EMBL" id="MBB5159274.1"/>
    </source>
</evidence>
<gene>
    <name evidence="1" type="ORF">BJ970_006873</name>
</gene>
<dbReference type="RefSeq" id="WP_184731580.1">
    <property type="nucleotide sequence ID" value="NZ_JACHIW010000002.1"/>
</dbReference>
<accession>A0A840QEN1</accession>
<protein>
    <submittedName>
        <fullName evidence="1">Uncharacterized protein</fullName>
    </submittedName>
</protein>
<dbReference type="EMBL" id="JACHIW010000002">
    <property type="protein sequence ID" value="MBB5159274.1"/>
    <property type="molecule type" value="Genomic_DNA"/>
</dbReference>
<sequence>MTDTGPQFIGKPMSPPANLAVALRQAQWDLERVAFAMPRGEISKEEILKLADSITELADRLRMHPPS</sequence>
<keyword evidence="2" id="KW-1185">Reference proteome</keyword>
<reference evidence="1 2" key="1">
    <citation type="submission" date="2020-08" db="EMBL/GenBank/DDBJ databases">
        <title>Sequencing the genomes of 1000 actinobacteria strains.</title>
        <authorList>
            <person name="Klenk H.-P."/>
        </authorList>
    </citation>
    <scope>NUCLEOTIDE SEQUENCE [LARGE SCALE GENOMIC DNA]</scope>
    <source>
        <strain evidence="1 2">DSM 45584</strain>
    </source>
</reference>
<organism evidence="1 2">
    <name type="scientific">Saccharopolyspora phatthalungensis</name>
    <dbReference type="NCBI Taxonomy" id="664693"/>
    <lineage>
        <taxon>Bacteria</taxon>
        <taxon>Bacillati</taxon>
        <taxon>Actinomycetota</taxon>
        <taxon>Actinomycetes</taxon>
        <taxon>Pseudonocardiales</taxon>
        <taxon>Pseudonocardiaceae</taxon>
        <taxon>Saccharopolyspora</taxon>
    </lineage>
</organism>
<evidence type="ECO:0000313" key="2">
    <source>
        <dbReference type="Proteomes" id="UP000584374"/>
    </source>
</evidence>
<dbReference type="Proteomes" id="UP000584374">
    <property type="component" value="Unassembled WGS sequence"/>
</dbReference>
<name>A0A840QEN1_9PSEU</name>
<proteinExistence type="predicted"/>
<comment type="caution">
    <text evidence="1">The sequence shown here is derived from an EMBL/GenBank/DDBJ whole genome shotgun (WGS) entry which is preliminary data.</text>
</comment>
<dbReference type="AlphaFoldDB" id="A0A840QEN1"/>